<feature type="region of interest" description="Disordered" evidence="1">
    <location>
        <begin position="1"/>
        <end position="40"/>
    </location>
</feature>
<feature type="compositionally biased region" description="Low complexity" evidence="1">
    <location>
        <begin position="304"/>
        <end position="320"/>
    </location>
</feature>
<evidence type="ECO:0000313" key="3">
    <source>
        <dbReference type="Proteomes" id="UP001221413"/>
    </source>
</evidence>
<gene>
    <name evidence="2" type="ORF">Dda_7503</name>
</gene>
<name>A0AAD6IU46_DREDA</name>
<protein>
    <recommendedName>
        <fullName evidence="4">Mucin</fullName>
    </recommendedName>
</protein>
<sequence>MSSPLTSSSSTGTLVEPFDPYTQTTRRKSSSSHGSSVTMITTYPSNEEEFARFPEAVRRKYFSSVERLRLTQKSNTGRVTCANTTASSARPGSNSSDCHRRLSILRHPTSLNKNSEAKPPSSLPQLVLADSDADWYLRLPDSIKRKYFSKEERNILQRRCQELFPDAAAADRSIYLLPPRFANRSLTTLTSHSSASVYESIVIQGGELSSPDFDKSYDSYDGYLGDFLDRPSSRSSSIPDTATDFSSLALPMQNFDNCPSSRGASTHMDMSKRHLMRRSMSLSKSFRQSRSSFTGFVFTASTPSARSHSRSQSSSQTSSQNIAPLPSPGLEPEATHWQDPEARHKLRLYLASPQNFDEAVEFGFPSLTKDGECATKKPEIVEAVSILTEATDERLLNTGLRPRPATSGGVESNPRQPHRPHHDFRELSAASKLDNREMTLRMTLTRKDLRAPEEELYGWQQPLLSPLPPDSPTAAHDEAAVEIGPMGSQKKGATGKTWKKIWKKISHA</sequence>
<feature type="compositionally biased region" description="Low complexity" evidence="1">
    <location>
        <begin position="1"/>
        <end position="14"/>
    </location>
</feature>
<dbReference type="EMBL" id="JAQGDS010000010">
    <property type="protein sequence ID" value="KAJ6257715.1"/>
    <property type="molecule type" value="Genomic_DNA"/>
</dbReference>
<dbReference type="Proteomes" id="UP001221413">
    <property type="component" value="Unassembled WGS sequence"/>
</dbReference>
<evidence type="ECO:0000256" key="1">
    <source>
        <dbReference type="SAM" id="MobiDB-lite"/>
    </source>
</evidence>
<accession>A0AAD6IU46</accession>
<organism evidence="2 3">
    <name type="scientific">Drechslerella dactyloides</name>
    <name type="common">Nematode-trapping fungus</name>
    <name type="synonym">Arthrobotrys dactyloides</name>
    <dbReference type="NCBI Taxonomy" id="74499"/>
    <lineage>
        <taxon>Eukaryota</taxon>
        <taxon>Fungi</taxon>
        <taxon>Dikarya</taxon>
        <taxon>Ascomycota</taxon>
        <taxon>Pezizomycotina</taxon>
        <taxon>Orbiliomycetes</taxon>
        <taxon>Orbiliales</taxon>
        <taxon>Orbiliaceae</taxon>
        <taxon>Drechslerella</taxon>
    </lineage>
</organism>
<comment type="caution">
    <text evidence="2">The sequence shown here is derived from an EMBL/GenBank/DDBJ whole genome shotgun (WGS) entry which is preliminary data.</text>
</comment>
<evidence type="ECO:0008006" key="4">
    <source>
        <dbReference type="Google" id="ProtNLM"/>
    </source>
</evidence>
<keyword evidence="3" id="KW-1185">Reference proteome</keyword>
<dbReference type="AlphaFoldDB" id="A0AAD6IU46"/>
<feature type="region of interest" description="Disordered" evidence="1">
    <location>
        <begin position="304"/>
        <end position="335"/>
    </location>
</feature>
<evidence type="ECO:0000313" key="2">
    <source>
        <dbReference type="EMBL" id="KAJ6257715.1"/>
    </source>
</evidence>
<reference evidence="2" key="1">
    <citation type="submission" date="2023-01" db="EMBL/GenBank/DDBJ databases">
        <title>The chitinases involved in constricting ring structure development in the nematode-trapping fungus Drechslerella dactyloides.</title>
        <authorList>
            <person name="Wang R."/>
            <person name="Zhang L."/>
            <person name="Tang P."/>
            <person name="Li S."/>
            <person name="Liang L."/>
        </authorList>
    </citation>
    <scope>NUCLEOTIDE SEQUENCE</scope>
    <source>
        <strain evidence="2">YMF1.00031</strain>
    </source>
</reference>
<proteinExistence type="predicted"/>
<feature type="region of interest" description="Disordered" evidence="1">
    <location>
        <begin position="395"/>
        <end position="422"/>
    </location>
</feature>